<organism evidence="1">
    <name type="scientific">marine sediment metagenome</name>
    <dbReference type="NCBI Taxonomy" id="412755"/>
    <lineage>
        <taxon>unclassified sequences</taxon>
        <taxon>metagenomes</taxon>
        <taxon>ecological metagenomes</taxon>
    </lineage>
</organism>
<gene>
    <name evidence="1" type="ORF">LCGC14_2782640</name>
</gene>
<protein>
    <submittedName>
        <fullName evidence="1">Uncharacterized protein</fullName>
    </submittedName>
</protein>
<comment type="caution">
    <text evidence="1">The sequence shown here is derived from an EMBL/GenBank/DDBJ whole genome shotgun (WGS) entry which is preliminary data.</text>
</comment>
<reference evidence="1" key="1">
    <citation type="journal article" date="2015" name="Nature">
        <title>Complex archaea that bridge the gap between prokaryotes and eukaryotes.</title>
        <authorList>
            <person name="Spang A."/>
            <person name="Saw J.H."/>
            <person name="Jorgensen S.L."/>
            <person name="Zaremba-Niedzwiedzka K."/>
            <person name="Martijn J."/>
            <person name="Lind A.E."/>
            <person name="van Eijk R."/>
            <person name="Schleper C."/>
            <person name="Guy L."/>
            <person name="Ettema T.J."/>
        </authorList>
    </citation>
    <scope>NUCLEOTIDE SEQUENCE</scope>
</reference>
<accession>A0A0F8ZEZ0</accession>
<sequence length="25" mass="2975">LEDTTSYEETINLIIDHFAEDVDYE</sequence>
<name>A0A0F8ZEZ0_9ZZZZ</name>
<evidence type="ECO:0000313" key="1">
    <source>
        <dbReference type="EMBL" id="KKK84510.1"/>
    </source>
</evidence>
<feature type="non-terminal residue" evidence="1">
    <location>
        <position position="1"/>
    </location>
</feature>
<dbReference type="AlphaFoldDB" id="A0A0F8ZEZ0"/>
<proteinExistence type="predicted"/>
<dbReference type="EMBL" id="LAZR01051743">
    <property type="protein sequence ID" value="KKK84510.1"/>
    <property type="molecule type" value="Genomic_DNA"/>
</dbReference>